<organism evidence="2 3">
    <name type="scientific">Plakobranchus ocellatus</name>
    <dbReference type="NCBI Taxonomy" id="259542"/>
    <lineage>
        <taxon>Eukaryota</taxon>
        <taxon>Metazoa</taxon>
        <taxon>Spiralia</taxon>
        <taxon>Lophotrochozoa</taxon>
        <taxon>Mollusca</taxon>
        <taxon>Gastropoda</taxon>
        <taxon>Heterobranchia</taxon>
        <taxon>Euthyneura</taxon>
        <taxon>Panpulmonata</taxon>
        <taxon>Sacoglossa</taxon>
        <taxon>Placobranchoidea</taxon>
        <taxon>Plakobranchidae</taxon>
        <taxon>Plakobranchus</taxon>
    </lineage>
</organism>
<evidence type="ECO:0000313" key="3">
    <source>
        <dbReference type="Proteomes" id="UP000735302"/>
    </source>
</evidence>
<keyword evidence="3" id="KW-1185">Reference proteome</keyword>
<proteinExistence type="predicted"/>
<reference evidence="2 3" key="1">
    <citation type="journal article" date="2021" name="Elife">
        <title>Chloroplast acquisition without the gene transfer in kleptoplastic sea slugs, Plakobranchus ocellatus.</title>
        <authorList>
            <person name="Maeda T."/>
            <person name="Takahashi S."/>
            <person name="Yoshida T."/>
            <person name="Shimamura S."/>
            <person name="Takaki Y."/>
            <person name="Nagai Y."/>
            <person name="Toyoda A."/>
            <person name="Suzuki Y."/>
            <person name="Arimoto A."/>
            <person name="Ishii H."/>
            <person name="Satoh N."/>
            <person name="Nishiyama T."/>
            <person name="Hasebe M."/>
            <person name="Maruyama T."/>
            <person name="Minagawa J."/>
            <person name="Obokata J."/>
            <person name="Shigenobu S."/>
        </authorList>
    </citation>
    <scope>NUCLEOTIDE SEQUENCE [LARGE SCALE GENOMIC DNA]</scope>
</reference>
<dbReference type="EMBL" id="BLXT01008574">
    <property type="protein sequence ID" value="GFO50046.1"/>
    <property type="molecule type" value="Genomic_DNA"/>
</dbReference>
<feature type="region of interest" description="Disordered" evidence="1">
    <location>
        <begin position="37"/>
        <end position="69"/>
    </location>
</feature>
<name>A0AAV4E141_9GAST</name>
<comment type="caution">
    <text evidence="2">The sequence shown here is derived from an EMBL/GenBank/DDBJ whole genome shotgun (WGS) entry which is preliminary data.</text>
</comment>
<gene>
    <name evidence="2" type="ORF">PoB_007655100</name>
</gene>
<evidence type="ECO:0000256" key="1">
    <source>
        <dbReference type="SAM" id="MobiDB-lite"/>
    </source>
</evidence>
<dbReference type="AlphaFoldDB" id="A0AAV4E141"/>
<evidence type="ECO:0000313" key="2">
    <source>
        <dbReference type="EMBL" id="GFO50046.1"/>
    </source>
</evidence>
<feature type="compositionally biased region" description="Basic and acidic residues" evidence="1">
    <location>
        <begin position="57"/>
        <end position="68"/>
    </location>
</feature>
<protein>
    <submittedName>
        <fullName evidence="2">Uncharacterized protein</fullName>
    </submittedName>
</protein>
<sequence>MLKVLFLLKNQESTWHLSYTLHVTVLFPMRKSTELHNASKKSKGAVMKQLMHKLRKQKDGEEKSRRSGDNVTVPVLLVDRSRDYPRNILGVIVDR</sequence>
<accession>A0AAV4E141</accession>
<dbReference type="Proteomes" id="UP000735302">
    <property type="component" value="Unassembled WGS sequence"/>
</dbReference>